<evidence type="ECO:0000256" key="9">
    <source>
        <dbReference type="SAM" id="MobiDB-lite"/>
    </source>
</evidence>
<dbReference type="InterPro" id="IPR055558">
    <property type="entry name" value="DUF7134"/>
</dbReference>
<feature type="transmembrane region" description="Helical" evidence="10">
    <location>
        <begin position="111"/>
        <end position="134"/>
    </location>
</feature>
<evidence type="ECO:0000256" key="3">
    <source>
        <dbReference type="ARBA" id="ARBA00022553"/>
    </source>
</evidence>
<evidence type="ECO:0000256" key="6">
    <source>
        <dbReference type="ARBA" id="ARBA00022777"/>
    </source>
</evidence>
<keyword evidence="14" id="KW-1185">Reference proteome</keyword>
<dbReference type="Pfam" id="PF23539">
    <property type="entry name" value="DUF7134"/>
    <property type="match status" value="1"/>
</dbReference>
<dbReference type="Pfam" id="PF07730">
    <property type="entry name" value="HisKA_3"/>
    <property type="match status" value="1"/>
</dbReference>
<dbReference type="InterPro" id="IPR050482">
    <property type="entry name" value="Sensor_HK_TwoCompSys"/>
</dbReference>
<evidence type="ECO:0000256" key="10">
    <source>
        <dbReference type="SAM" id="Phobius"/>
    </source>
</evidence>
<evidence type="ECO:0000256" key="8">
    <source>
        <dbReference type="ARBA" id="ARBA00023012"/>
    </source>
</evidence>
<feature type="transmembrane region" description="Helical" evidence="10">
    <location>
        <begin position="17"/>
        <end position="36"/>
    </location>
</feature>
<keyword evidence="10" id="KW-0472">Membrane</keyword>
<reference evidence="14" key="1">
    <citation type="submission" date="2017-04" db="EMBL/GenBank/DDBJ databases">
        <authorList>
            <person name="Varghese N."/>
            <person name="Submissions S."/>
        </authorList>
    </citation>
    <scope>NUCLEOTIDE SEQUENCE [LARGE SCALE GENOMIC DNA]</scope>
    <source>
        <strain evidence="14">VKM Ac-2121</strain>
    </source>
</reference>
<evidence type="ECO:0000313" key="13">
    <source>
        <dbReference type="EMBL" id="SMH43107.1"/>
    </source>
</evidence>
<sequence>MATTEPWHVPLLPKPPAWVGDLIAAVLIAVLALVPFPGREYRATSAFAIALTLAPILVLPLRRRRPIVVLGVVVALYGAAALSGTLSPGIVLAAAVAMFAVANRSPRRVGLIVLIATAAAILLLSLLAASVGVLDARVVQFAVTVAFAGAAGDATRSRREYIAAVTERAERAEQTRESEARRRVTEERLRIARDLHDAVAHRIAVISLNAGVATSALESRPEKAREALGTIRSAARSVLGDIGDLLEVLRSDDESGEAAVPQPGLDRLDELVRRFGVDGLQVNVRTEGDLAAVSGAVDLVAYRVVQEALTNAHKHGAEHRAHVLLSVGDDRVDIVVTNPVPAPAEPSAPPRGGGHGLLGLRERVASVRGTVTTGPTPGGYRVAASLPLTKEATR</sequence>
<dbReference type="RefSeq" id="WP_085476609.1">
    <property type="nucleotide sequence ID" value="NZ_FXBM01000002.1"/>
</dbReference>
<accession>A0A1X7NZ15</accession>
<dbReference type="InterPro" id="IPR036890">
    <property type="entry name" value="HATPase_C_sf"/>
</dbReference>
<keyword evidence="3" id="KW-0597">Phosphoprotein</keyword>
<evidence type="ECO:0000256" key="7">
    <source>
        <dbReference type="ARBA" id="ARBA00022840"/>
    </source>
</evidence>
<dbReference type="PANTHER" id="PTHR24421:SF10">
    <property type="entry name" value="NITRATE_NITRITE SENSOR PROTEIN NARQ"/>
    <property type="match status" value="1"/>
</dbReference>
<feature type="region of interest" description="Disordered" evidence="9">
    <location>
        <begin position="369"/>
        <end position="394"/>
    </location>
</feature>
<feature type="domain" description="DUF7134" evidence="12">
    <location>
        <begin position="16"/>
        <end position="159"/>
    </location>
</feature>
<keyword evidence="10" id="KW-1133">Transmembrane helix</keyword>
<feature type="transmembrane region" description="Helical" evidence="10">
    <location>
        <begin position="67"/>
        <end position="99"/>
    </location>
</feature>
<evidence type="ECO:0000259" key="12">
    <source>
        <dbReference type="Pfam" id="PF23539"/>
    </source>
</evidence>
<dbReference type="AlphaFoldDB" id="A0A1X7NZ15"/>
<dbReference type="PANTHER" id="PTHR24421">
    <property type="entry name" value="NITRATE/NITRITE SENSOR PROTEIN NARX-RELATED"/>
    <property type="match status" value="1"/>
</dbReference>
<evidence type="ECO:0000259" key="11">
    <source>
        <dbReference type="Pfam" id="PF07730"/>
    </source>
</evidence>
<evidence type="ECO:0000256" key="1">
    <source>
        <dbReference type="ARBA" id="ARBA00000085"/>
    </source>
</evidence>
<dbReference type="Gene3D" id="3.30.565.10">
    <property type="entry name" value="Histidine kinase-like ATPase, C-terminal domain"/>
    <property type="match status" value="1"/>
</dbReference>
<dbReference type="CDD" id="cd16917">
    <property type="entry name" value="HATPase_UhpB-NarQ-NarX-like"/>
    <property type="match status" value="1"/>
</dbReference>
<feature type="compositionally biased region" description="Low complexity" evidence="9">
    <location>
        <begin position="369"/>
        <end position="379"/>
    </location>
</feature>
<dbReference type="SUPFAM" id="SSF55874">
    <property type="entry name" value="ATPase domain of HSP90 chaperone/DNA topoisomerase II/histidine kinase"/>
    <property type="match status" value="1"/>
</dbReference>
<dbReference type="Gene3D" id="1.20.5.1930">
    <property type="match status" value="1"/>
</dbReference>
<evidence type="ECO:0000256" key="4">
    <source>
        <dbReference type="ARBA" id="ARBA00022679"/>
    </source>
</evidence>
<name>A0A1X7NZ15_9MICO</name>
<keyword evidence="5" id="KW-0547">Nucleotide-binding</keyword>
<evidence type="ECO:0000256" key="2">
    <source>
        <dbReference type="ARBA" id="ARBA00012438"/>
    </source>
</evidence>
<keyword evidence="4" id="KW-0808">Transferase</keyword>
<feature type="domain" description="Signal transduction histidine kinase subgroup 3 dimerisation and phosphoacceptor" evidence="11">
    <location>
        <begin position="187"/>
        <end position="253"/>
    </location>
</feature>
<dbReference type="GO" id="GO:0016020">
    <property type="term" value="C:membrane"/>
    <property type="evidence" value="ECO:0007669"/>
    <property type="project" value="InterPro"/>
</dbReference>
<evidence type="ECO:0000256" key="5">
    <source>
        <dbReference type="ARBA" id="ARBA00022741"/>
    </source>
</evidence>
<evidence type="ECO:0000313" key="14">
    <source>
        <dbReference type="Proteomes" id="UP000193711"/>
    </source>
</evidence>
<dbReference type="GO" id="GO:0005524">
    <property type="term" value="F:ATP binding"/>
    <property type="evidence" value="ECO:0007669"/>
    <property type="project" value="UniProtKB-KW"/>
</dbReference>
<dbReference type="EC" id="2.7.13.3" evidence="2"/>
<keyword evidence="6 13" id="KW-0418">Kinase</keyword>
<proteinExistence type="predicted"/>
<dbReference type="STRING" id="1891671.SAMN06295885_2161"/>
<comment type="catalytic activity">
    <reaction evidence="1">
        <text>ATP + protein L-histidine = ADP + protein N-phospho-L-histidine.</text>
        <dbReference type="EC" id="2.7.13.3"/>
    </reaction>
</comment>
<gene>
    <name evidence="13" type="ORF">SAMN06295885_2161</name>
</gene>
<keyword evidence="10" id="KW-0812">Transmembrane</keyword>
<feature type="transmembrane region" description="Helical" evidence="10">
    <location>
        <begin position="43"/>
        <end position="61"/>
    </location>
</feature>
<dbReference type="Proteomes" id="UP000193711">
    <property type="component" value="Unassembled WGS sequence"/>
</dbReference>
<organism evidence="13 14">
    <name type="scientific">Rathayibacter oskolensis</name>
    <dbReference type="NCBI Taxonomy" id="1891671"/>
    <lineage>
        <taxon>Bacteria</taxon>
        <taxon>Bacillati</taxon>
        <taxon>Actinomycetota</taxon>
        <taxon>Actinomycetes</taxon>
        <taxon>Micrococcales</taxon>
        <taxon>Microbacteriaceae</taxon>
        <taxon>Rathayibacter</taxon>
    </lineage>
</organism>
<protein>
    <recommendedName>
        <fullName evidence="2">histidine kinase</fullName>
        <ecNumber evidence="2">2.7.13.3</ecNumber>
    </recommendedName>
</protein>
<dbReference type="GO" id="GO:0000155">
    <property type="term" value="F:phosphorelay sensor kinase activity"/>
    <property type="evidence" value="ECO:0007669"/>
    <property type="project" value="InterPro"/>
</dbReference>
<keyword evidence="8" id="KW-0902">Two-component regulatory system</keyword>
<dbReference type="GO" id="GO:0046983">
    <property type="term" value="F:protein dimerization activity"/>
    <property type="evidence" value="ECO:0007669"/>
    <property type="project" value="InterPro"/>
</dbReference>
<keyword evidence="7" id="KW-0067">ATP-binding</keyword>
<dbReference type="EMBL" id="FXBM01000002">
    <property type="protein sequence ID" value="SMH43107.1"/>
    <property type="molecule type" value="Genomic_DNA"/>
</dbReference>
<dbReference type="InterPro" id="IPR011712">
    <property type="entry name" value="Sig_transdc_His_kin_sub3_dim/P"/>
</dbReference>